<dbReference type="GO" id="GO:0048488">
    <property type="term" value="P:synaptic vesicle endocytosis"/>
    <property type="evidence" value="ECO:0007669"/>
    <property type="project" value="TreeGrafter"/>
</dbReference>
<organism evidence="3">
    <name type="scientific">Arion vulgaris</name>
    <dbReference type="NCBI Taxonomy" id="1028688"/>
    <lineage>
        <taxon>Eukaryota</taxon>
        <taxon>Metazoa</taxon>
        <taxon>Spiralia</taxon>
        <taxon>Lophotrochozoa</taxon>
        <taxon>Mollusca</taxon>
        <taxon>Gastropoda</taxon>
        <taxon>Heterobranchia</taxon>
        <taxon>Euthyneura</taxon>
        <taxon>Panpulmonata</taxon>
        <taxon>Eupulmonata</taxon>
        <taxon>Stylommatophora</taxon>
        <taxon>Helicina</taxon>
        <taxon>Arionoidea</taxon>
        <taxon>Arionidae</taxon>
        <taxon>Arion</taxon>
    </lineage>
</organism>
<sequence length="268" mass="29791">RTKFKEKKQSEDSGSVSSREQSSKLAEQNIDFELDVKVFIDSGKCVLYPKEAKEEEVRKQAKKEKQGNETNVQTSPTGKRKLKKELSGGSIAGQRKMSANPDTTIFFVPSLAVKVHYNSKTDHTSFVSPNATIVEEPETTTLLDDSVHPFTPEILVTAPSAPLREDSILFLDSGSPRKSSQLKRASLYAWLTLQTLPEEMIISPTFLDFLEQALEPLPLTSSSPSILKRDMMDSLVNNMELDASQVSLGQQSMTFFPVDVVVHIKVDP</sequence>
<feature type="region of interest" description="Disordered" evidence="1">
    <location>
        <begin position="1"/>
        <end position="25"/>
    </location>
</feature>
<feature type="region of interest" description="Disordered" evidence="1">
    <location>
        <begin position="51"/>
        <end position="95"/>
    </location>
</feature>
<accession>A0A0B6Y3H2</accession>
<dbReference type="Pfam" id="PF25040">
    <property type="entry name" value="BLTP1_C"/>
    <property type="match status" value="1"/>
</dbReference>
<dbReference type="GO" id="GO:0098793">
    <property type="term" value="C:presynapse"/>
    <property type="evidence" value="ECO:0007669"/>
    <property type="project" value="GOC"/>
</dbReference>
<feature type="non-terminal residue" evidence="3">
    <location>
        <position position="268"/>
    </location>
</feature>
<dbReference type="EMBL" id="HACG01003205">
    <property type="protein sequence ID" value="CEK50070.1"/>
    <property type="molecule type" value="Transcribed_RNA"/>
</dbReference>
<dbReference type="PANTHER" id="PTHR31640">
    <property type="entry name" value="TRANSMEMBRANE PROTEIN KIAA1109"/>
    <property type="match status" value="1"/>
</dbReference>
<dbReference type="InterPro" id="IPR056742">
    <property type="entry name" value="BLTP1_C"/>
</dbReference>
<dbReference type="PANTHER" id="PTHR31640:SF1">
    <property type="entry name" value="BRIDGE-LIKE LIPID TRANSFER PROTEIN FAMILY MEMBER 1"/>
    <property type="match status" value="1"/>
</dbReference>
<feature type="compositionally biased region" description="Polar residues" evidence="1">
    <location>
        <begin position="12"/>
        <end position="25"/>
    </location>
</feature>
<name>A0A0B6Y3H2_9EUPU</name>
<proteinExistence type="predicted"/>
<evidence type="ECO:0000256" key="1">
    <source>
        <dbReference type="SAM" id="MobiDB-lite"/>
    </source>
</evidence>
<feature type="domain" description="Bridge-like lipid transfer protein family member 1 C-terminal" evidence="2">
    <location>
        <begin position="17"/>
        <end position="268"/>
    </location>
</feature>
<feature type="compositionally biased region" description="Polar residues" evidence="1">
    <location>
        <begin position="68"/>
        <end position="77"/>
    </location>
</feature>
<evidence type="ECO:0000313" key="3">
    <source>
        <dbReference type="EMBL" id="CEK50070.1"/>
    </source>
</evidence>
<gene>
    <name evidence="3" type="primary">ORF9772</name>
</gene>
<feature type="compositionally biased region" description="Basic and acidic residues" evidence="1">
    <location>
        <begin position="51"/>
        <end position="67"/>
    </location>
</feature>
<dbReference type="InterPro" id="IPR033616">
    <property type="entry name" value="BLTP1"/>
</dbReference>
<protein>
    <recommendedName>
        <fullName evidence="2">Bridge-like lipid transfer protein family member 1 C-terminal domain-containing protein</fullName>
    </recommendedName>
</protein>
<feature type="non-terminal residue" evidence="3">
    <location>
        <position position="1"/>
    </location>
</feature>
<reference evidence="3" key="1">
    <citation type="submission" date="2014-12" db="EMBL/GenBank/DDBJ databases">
        <title>Insight into the proteome of Arion vulgaris.</title>
        <authorList>
            <person name="Aradska J."/>
            <person name="Bulat T."/>
            <person name="Smidak R."/>
            <person name="Sarate P."/>
            <person name="Gangsoo J."/>
            <person name="Sialana F."/>
            <person name="Bilban M."/>
            <person name="Lubec G."/>
        </authorList>
    </citation>
    <scope>NUCLEOTIDE SEQUENCE</scope>
    <source>
        <tissue evidence="3">Skin</tissue>
    </source>
</reference>
<dbReference type="AlphaFoldDB" id="A0A0B6Y3H2"/>
<evidence type="ECO:0000259" key="2">
    <source>
        <dbReference type="Pfam" id="PF25040"/>
    </source>
</evidence>